<dbReference type="PROSITE" id="PS51257">
    <property type="entry name" value="PROKAR_LIPOPROTEIN"/>
    <property type="match status" value="1"/>
</dbReference>
<gene>
    <name evidence="1" type="ORF">H6B30_09805</name>
</gene>
<protein>
    <recommendedName>
        <fullName evidence="3">Lipoprotein</fullName>
    </recommendedName>
</protein>
<accession>A0A939B5G3</accession>
<evidence type="ECO:0000313" key="1">
    <source>
        <dbReference type="EMBL" id="MBM6662037.1"/>
    </source>
</evidence>
<comment type="caution">
    <text evidence="1">The sequence shown here is derived from an EMBL/GenBank/DDBJ whole genome shotgun (WGS) entry which is preliminary data.</text>
</comment>
<dbReference type="AlphaFoldDB" id="A0A939B5G3"/>
<dbReference type="Proteomes" id="UP000764045">
    <property type="component" value="Unassembled WGS sequence"/>
</dbReference>
<keyword evidence="2" id="KW-1185">Reference proteome</keyword>
<organism evidence="1 2">
    <name type="scientific">Marseilla massiliensis</name>
    <dbReference type="NCBI Taxonomy" id="1841864"/>
    <lineage>
        <taxon>Bacteria</taxon>
        <taxon>Pseudomonadati</taxon>
        <taxon>Bacteroidota</taxon>
        <taxon>Bacteroidia</taxon>
        <taxon>Bacteroidales</taxon>
        <taxon>Prevotellaceae</taxon>
        <taxon>Marseilla</taxon>
    </lineage>
</organism>
<evidence type="ECO:0000313" key="2">
    <source>
        <dbReference type="Proteomes" id="UP000764045"/>
    </source>
</evidence>
<evidence type="ECO:0008006" key="3">
    <source>
        <dbReference type="Google" id="ProtNLM"/>
    </source>
</evidence>
<sequence>MRYIIFLLFPMMVFVSCANKYNYTNEVFSTQLLCNDSIITISMQWIENRRTPMTGEIVVEVSNTVGLISIGKYVFLQEGDQIILSSETEYNICMLNLTPYSKDSIKISNNIAPIFYVKSDSIVLYKMEL</sequence>
<proteinExistence type="predicted"/>
<reference evidence="1 2" key="1">
    <citation type="journal article" date="2021" name="Sci. Rep.">
        <title>The distribution of antibiotic resistance genes in chicken gut microbiota commensals.</title>
        <authorList>
            <person name="Juricova H."/>
            <person name="Matiasovicova J."/>
            <person name="Kubasova T."/>
            <person name="Cejkova D."/>
            <person name="Rychlik I."/>
        </authorList>
    </citation>
    <scope>NUCLEOTIDE SEQUENCE [LARGE SCALE GENOMIC DNA]</scope>
    <source>
        <strain evidence="1 2">An819</strain>
    </source>
</reference>
<dbReference type="EMBL" id="JACJJL010000015">
    <property type="protein sequence ID" value="MBM6662037.1"/>
    <property type="molecule type" value="Genomic_DNA"/>
</dbReference>
<name>A0A939B5G3_9BACT</name>
<dbReference type="RefSeq" id="WP_205110091.1">
    <property type="nucleotide sequence ID" value="NZ_JACJJL010000015.1"/>
</dbReference>